<protein>
    <submittedName>
        <fullName evidence="2">HD domain-containing protein</fullName>
    </submittedName>
</protein>
<dbReference type="EMBL" id="CP072110">
    <property type="protein sequence ID" value="QTH65358.1"/>
    <property type="molecule type" value="Genomic_DNA"/>
</dbReference>
<dbReference type="PANTHER" id="PTHR33594:SF1">
    <property type="entry name" value="HD_PDEASE DOMAIN-CONTAINING PROTEIN"/>
    <property type="match status" value="1"/>
</dbReference>
<sequence>MLEQVVHDTAHDINHIKRVVKNAKQIAVDEQADIWVVTAAAWLHDCVTFPKNHPDNKRASGFAAKAACEFLSSIGFPENKLAGVFHAVEAHSYSANITATSLEAKVVQDADRLDGLGAVGVARCYAVAGKLGSKLYNEHDPFCQARQPDSKTAAVDHFYEKLFKTATTLQTATAKRIAEQRVEFMEDFLTQLRTEIS</sequence>
<dbReference type="KEGG" id="psym:J1N51_09530"/>
<dbReference type="PANTHER" id="PTHR33594">
    <property type="entry name" value="SUPERFAMILY HYDROLASE, PUTATIVE (AFU_ORTHOLOGUE AFUA_1G03035)-RELATED"/>
    <property type="match status" value="1"/>
</dbReference>
<dbReference type="AlphaFoldDB" id="A0A975DED0"/>
<feature type="domain" description="HD" evidence="1">
    <location>
        <begin position="13"/>
        <end position="114"/>
    </location>
</feature>
<evidence type="ECO:0000313" key="3">
    <source>
        <dbReference type="Proteomes" id="UP000682739"/>
    </source>
</evidence>
<dbReference type="Pfam" id="PF01966">
    <property type="entry name" value="HD"/>
    <property type="match status" value="1"/>
</dbReference>
<proteinExistence type="predicted"/>
<evidence type="ECO:0000313" key="2">
    <source>
        <dbReference type="EMBL" id="QTH65358.1"/>
    </source>
</evidence>
<evidence type="ECO:0000259" key="1">
    <source>
        <dbReference type="Pfam" id="PF01966"/>
    </source>
</evidence>
<name>A0A975DED0_9GAMM</name>
<dbReference type="InterPro" id="IPR003607">
    <property type="entry name" value="HD/PDEase_dom"/>
</dbReference>
<keyword evidence="3" id="KW-1185">Reference proteome</keyword>
<gene>
    <name evidence="2" type="ORF">J1N51_09530</name>
</gene>
<accession>A0A975DED0</accession>
<dbReference type="CDD" id="cd00077">
    <property type="entry name" value="HDc"/>
    <property type="match status" value="1"/>
</dbReference>
<dbReference type="Proteomes" id="UP000682739">
    <property type="component" value="Chromosome"/>
</dbReference>
<dbReference type="Gene3D" id="1.10.3210.50">
    <property type="match status" value="1"/>
</dbReference>
<reference evidence="2" key="1">
    <citation type="submission" date="2021-03" db="EMBL/GenBank/DDBJ databases">
        <title>Description of Psychrosphaera ytuae sp. nov. isolated from deep sea sediment of South China Sea.</title>
        <authorList>
            <person name="Zhang J."/>
            <person name="Xu X.-D."/>
        </authorList>
    </citation>
    <scope>NUCLEOTIDE SEQUENCE</scope>
    <source>
        <strain evidence="2">MTZ26</strain>
    </source>
</reference>
<dbReference type="InterPro" id="IPR006674">
    <property type="entry name" value="HD_domain"/>
</dbReference>
<organism evidence="2 3">
    <name type="scientific">Psychrosphaera ytuae</name>
    <dbReference type="NCBI Taxonomy" id="2820710"/>
    <lineage>
        <taxon>Bacteria</taxon>
        <taxon>Pseudomonadati</taxon>
        <taxon>Pseudomonadota</taxon>
        <taxon>Gammaproteobacteria</taxon>
        <taxon>Alteromonadales</taxon>
        <taxon>Pseudoalteromonadaceae</taxon>
        <taxon>Psychrosphaera</taxon>
    </lineage>
</organism>
<dbReference type="SUPFAM" id="SSF109604">
    <property type="entry name" value="HD-domain/PDEase-like"/>
    <property type="match status" value="1"/>
</dbReference>